<dbReference type="Gene3D" id="3.30.565.10">
    <property type="entry name" value="Histidine kinase-like ATPase, C-terminal domain"/>
    <property type="match status" value="1"/>
</dbReference>
<accession>A0A3E1Q7L4</accession>
<sequence>MHIFSSLTFYIYDMQLKSKVLILFSVSTLIALIGIQGYLIYNSYELKQKTITIDARNAIAKIYTAPAVDSIAWMYRTDFLNHLEAYKNQKISKQEILQLLDKKSTEINPGFLDVFNKGLNQFDDDYKIQFKKIVTSITLTDSLGNVETLYPEKSTDTIILLGENFQQQKGMLINNSTWQKDHEVFYNESSEVFDLDFKSSIFMNISNWNSLIIRELSGLLILSSLLFLFVVGLLYYSIQNLLKQKRVAEIKTDFINNITHELKTPLSTLSLATKTLTSEHAKGNEEMTSEAIQIIDRQNTRLQNLIDQVLKSSLGYQQIQLSTEAFNGCTFLKELLDDYCLTISPSITIDRNVESTGIPIIADKFYLSTAIINMLNNAIKYGGTKLKVAYTIDKIDSTHTFIIQDNGIGISPKYQKYIFHKFYRISEKNTHNYKGLGLGLYYTSQIIKAHEGTISVKSETDKGATFIIKIPIVS</sequence>
<feature type="transmembrane region" description="Helical" evidence="6">
    <location>
        <begin position="20"/>
        <end position="41"/>
    </location>
</feature>
<dbReference type="InterPro" id="IPR004358">
    <property type="entry name" value="Sig_transdc_His_kin-like_C"/>
</dbReference>
<evidence type="ECO:0000256" key="3">
    <source>
        <dbReference type="ARBA" id="ARBA00022553"/>
    </source>
</evidence>
<organism evidence="8 9">
    <name type="scientific">Marixanthomonas ophiurae</name>
    <dbReference type="NCBI Taxonomy" id="387659"/>
    <lineage>
        <taxon>Bacteria</taxon>
        <taxon>Pseudomonadati</taxon>
        <taxon>Bacteroidota</taxon>
        <taxon>Flavobacteriia</taxon>
        <taxon>Flavobacteriales</taxon>
        <taxon>Flavobacteriaceae</taxon>
        <taxon>Marixanthomonas</taxon>
    </lineage>
</organism>
<evidence type="ECO:0000259" key="7">
    <source>
        <dbReference type="PROSITE" id="PS50109"/>
    </source>
</evidence>
<keyword evidence="6" id="KW-0812">Transmembrane</keyword>
<evidence type="ECO:0000256" key="1">
    <source>
        <dbReference type="ARBA" id="ARBA00000085"/>
    </source>
</evidence>
<dbReference type="SMART" id="SM00387">
    <property type="entry name" value="HATPase_c"/>
    <property type="match status" value="1"/>
</dbReference>
<evidence type="ECO:0000256" key="6">
    <source>
        <dbReference type="SAM" id="Phobius"/>
    </source>
</evidence>
<dbReference type="SMART" id="SM00388">
    <property type="entry name" value="HisKA"/>
    <property type="match status" value="1"/>
</dbReference>
<dbReference type="InterPro" id="IPR003661">
    <property type="entry name" value="HisK_dim/P_dom"/>
</dbReference>
<keyword evidence="5 8" id="KW-0418">Kinase</keyword>
<dbReference type="PROSITE" id="PS50109">
    <property type="entry name" value="HIS_KIN"/>
    <property type="match status" value="1"/>
</dbReference>
<keyword evidence="9" id="KW-1185">Reference proteome</keyword>
<proteinExistence type="predicted"/>
<dbReference type="Pfam" id="PF02518">
    <property type="entry name" value="HATPase_c"/>
    <property type="match status" value="1"/>
</dbReference>
<evidence type="ECO:0000313" key="9">
    <source>
        <dbReference type="Proteomes" id="UP000261082"/>
    </source>
</evidence>
<comment type="caution">
    <text evidence="8">The sequence shown here is derived from an EMBL/GenBank/DDBJ whole genome shotgun (WGS) entry which is preliminary data.</text>
</comment>
<dbReference type="AlphaFoldDB" id="A0A3E1Q7L4"/>
<dbReference type="Pfam" id="PF00512">
    <property type="entry name" value="HisKA"/>
    <property type="match status" value="1"/>
</dbReference>
<dbReference type="GO" id="GO:0000155">
    <property type="term" value="F:phosphorelay sensor kinase activity"/>
    <property type="evidence" value="ECO:0007669"/>
    <property type="project" value="InterPro"/>
</dbReference>
<protein>
    <recommendedName>
        <fullName evidence="2">histidine kinase</fullName>
        <ecNumber evidence="2">2.7.13.3</ecNumber>
    </recommendedName>
</protein>
<dbReference type="PANTHER" id="PTHR43547:SF2">
    <property type="entry name" value="HYBRID SIGNAL TRANSDUCTION HISTIDINE KINASE C"/>
    <property type="match status" value="1"/>
</dbReference>
<dbReference type="EMBL" id="QVID01000002">
    <property type="protein sequence ID" value="RFN58110.1"/>
    <property type="molecule type" value="Genomic_DNA"/>
</dbReference>
<dbReference type="Proteomes" id="UP000261082">
    <property type="component" value="Unassembled WGS sequence"/>
</dbReference>
<dbReference type="InterPro" id="IPR005467">
    <property type="entry name" value="His_kinase_dom"/>
</dbReference>
<keyword evidence="3" id="KW-0597">Phosphoprotein</keyword>
<name>A0A3E1Q7L4_9FLAO</name>
<keyword evidence="6" id="KW-1133">Transmembrane helix</keyword>
<dbReference type="SUPFAM" id="SSF55874">
    <property type="entry name" value="ATPase domain of HSP90 chaperone/DNA topoisomerase II/histidine kinase"/>
    <property type="match status" value="1"/>
</dbReference>
<evidence type="ECO:0000256" key="4">
    <source>
        <dbReference type="ARBA" id="ARBA00022679"/>
    </source>
</evidence>
<dbReference type="CDD" id="cd00082">
    <property type="entry name" value="HisKA"/>
    <property type="match status" value="1"/>
</dbReference>
<dbReference type="InterPro" id="IPR003594">
    <property type="entry name" value="HATPase_dom"/>
</dbReference>
<comment type="catalytic activity">
    <reaction evidence="1">
        <text>ATP + protein L-histidine = ADP + protein N-phospho-L-histidine.</text>
        <dbReference type="EC" id="2.7.13.3"/>
    </reaction>
</comment>
<feature type="domain" description="Histidine kinase" evidence="7">
    <location>
        <begin position="257"/>
        <end position="474"/>
    </location>
</feature>
<gene>
    <name evidence="8" type="ORF">DZ858_12795</name>
</gene>
<reference evidence="8 9" key="1">
    <citation type="journal article" date="2007" name="Int. J. Syst. Evol. Microbiol.">
        <title>Marixanthomonas ophiurae gen. nov., sp. nov., a marine bacterium of the family Flavobacteriaceae isolated from a deep-sea brittle star.</title>
        <authorList>
            <person name="Romanenko L.A."/>
            <person name="Uchino M."/>
            <person name="Frolova G.M."/>
            <person name="Mikhailov V.V."/>
        </authorList>
    </citation>
    <scope>NUCLEOTIDE SEQUENCE [LARGE SCALE GENOMIC DNA]</scope>
    <source>
        <strain evidence="8 9">KMM 3046</strain>
    </source>
</reference>
<evidence type="ECO:0000256" key="5">
    <source>
        <dbReference type="ARBA" id="ARBA00022777"/>
    </source>
</evidence>
<dbReference type="PANTHER" id="PTHR43547">
    <property type="entry name" value="TWO-COMPONENT HISTIDINE KINASE"/>
    <property type="match status" value="1"/>
</dbReference>
<feature type="transmembrane region" description="Helical" evidence="6">
    <location>
        <begin position="216"/>
        <end position="238"/>
    </location>
</feature>
<dbReference type="SUPFAM" id="SSF47384">
    <property type="entry name" value="Homodimeric domain of signal transducing histidine kinase"/>
    <property type="match status" value="1"/>
</dbReference>
<dbReference type="PRINTS" id="PR00344">
    <property type="entry name" value="BCTRLSENSOR"/>
</dbReference>
<keyword evidence="4" id="KW-0808">Transferase</keyword>
<evidence type="ECO:0000313" key="8">
    <source>
        <dbReference type="EMBL" id="RFN58110.1"/>
    </source>
</evidence>
<dbReference type="FunFam" id="3.30.565.10:FF:000006">
    <property type="entry name" value="Sensor histidine kinase WalK"/>
    <property type="match status" value="1"/>
</dbReference>
<dbReference type="Gene3D" id="1.10.287.130">
    <property type="match status" value="1"/>
</dbReference>
<dbReference type="InterPro" id="IPR036097">
    <property type="entry name" value="HisK_dim/P_sf"/>
</dbReference>
<evidence type="ECO:0000256" key="2">
    <source>
        <dbReference type="ARBA" id="ARBA00012438"/>
    </source>
</evidence>
<dbReference type="EC" id="2.7.13.3" evidence="2"/>
<dbReference type="InterPro" id="IPR036890">
    <property type="entry name" value="HATPase_C_sf"/>
</dbReference>
<dbReference type="CDD" id="cd00075">
    <property type="entry name" value="HATPase"/>
    <property type="match status" value="1"/>
</dbReference>
<keyword evidence="6" id="KW-0472">Membrane</keyword>